<comment type="similarity">
    <text evidence="1">Belongs to the initiator RepB protein family.</text>
</comment>
<dbReference type="AlphaFoldDB" id="A0A0H4A1Y3"/>
<evidence type="ECO:0000256" key="1">
    <source>
        <dbReference type="ARBA" id="ARBA00038283"/>
    </source>
</evidence>
<proteinExistence type="inferred from homology"/>
<sequence length="347" mass="39895">MSDKKQNEQQVILTDNSRQLPAQFFKKSHDLLFSQLSLSPREHDIMALLLSRLHQEHWQSYIDGTAIRAPAYQFKSDVLCEWLGVSSTNLYNTLSGPAENLANRAIGIRQPDRKEFDFVSLFKRLSYKDAVLTIIPNDELMKEYLGVSQGHAQVDHHVFRKLKKEHSKRLYPLLSRFKNEAHTLHPQTIEELHGFFGLLNEKGQLIKTSFTNNKVFIDRCIRQPIEEIAKHDPNLEFLVSDTGTFGYKAIKSGRKIAKVEFLYRWRRPVNKQEQAERVKLANEVAPLDRAEMVYDLVQQFVPGDSGNPSVEELNTMMMYTAQLMESGRALDADFMAKFSVAMSEAMG</sequence>
<dbReference type="GO" id="GO:0003887">
    <property type="term" value="F:DNA-directed DNA polymerase activity"/>
    <property type="evidence" value="ECO:0007669"/>
    <property type="project" value="InterPro"/>
</dbReference>
<dbReference type="InterPro" id="IPR000525">
    <property type="entry name" value="Initiator_Rep_WH1"/>
</dbReference>
<dbReference type="Pfam" id="PF01051">
    <property type="entry name" value="Rep3_N"/>
    <property type="match status" value="1"/>
</dbReference>
<protein>
    <submittedName>
        <fullName evidence="3">Replication protein</fullName>
    </submittedName>
</protein>
<dbReference type="InterPro" id="IPR036388">
    <property type="entry name" value="WH-like_DNA-bd_sf"/>
</dbReference>
<organism evidence="3">
    <name type="scientific">Enterovibrio norvegicus</name>
    <dbReference type="NCBI Taxonomy" id="188144"/>
    <lineage>
        <taxon>Bacteria</taxon>
        <taxon>Pseudomonadati</taxon>
        <taxon>Pseudomonadota</taxon>
        <taxon>Gammaproteobacteria</taxon>
        <taxon>Vibrionales</taxon>
        <taxon>Vibrionaceae</taxon>
        <taxon>Enterovibrio</taxon>
    </lineage>
</organism>
<dbReference type="GO" id="GO:0006270">
    <property type="term" value="P:DNA replication initiation"/>
    <property type="evidence" value="ECO:0007669"/>
    <property type="project" value="InterPro"/>
</dbReference>
<dbReference type="SUPFAM" id="SSF46785">
    <property type="entry name" value="Winged helix' DNA-binding domain"/>
    <property type="match status" value="2"/>
</dbReference>
<feature type="domain" description="Initiator Rep protein WH1" evidence="2">
    <location>
        <begin position="26"/>
        <end position="175"/>
    </location>
</feature>
<name>A0A0H4A1Y3_9GAMM</name>
<dbReference type="InterPro" id="IPR036390">
    <property type="entry name" value="WH_DNA-bd_sf"/>
</dbReference>
<dbReference type="Gene3D" id="1.10.10.10">
    <property type="entry name" value="Winged helix-like DNA-binding domain superfamily/Winged helix DNA-binding domain"/>
    <property type="match status" value="2"/>
</dbReference>
<evidence type="ECO:0000313" key="3">
    <source>
        <dbReference type="EMBL" id="AKN40962.1"/>
    </source>
</evidence>
<dbReference type="Pfam" id="PF21205">
    <property type="entry name" value="Rep3_C"/>
    <property type="match status" value="1"/>
</dbReference>
<dbReference type="EMBL" id="KP795714">
    <property type="protein sequence ID" value="AKN40962.1"/>
    <property type="molecule type" value="Genomic_DNA"/>
</dbReference>
<accession>A0A0H4A1Y3</accession>
<evidence type="ECO:0000259" key="2">
    <source>
        <dbReference type="Pfam" id="PF01051"/>
    </source>
</evidence>
<reference evidence="3" key="1">
    <citation type="journal article" date="2015" name="MBio">
        <title>Eco-Evolutionary Dynamics of Episomes among Ecologically Cohesive Bacterial Populations.</title>
        <authorList>
            <person name="Xue H."/>
            <person name="Cordero O.X."/>
            <person name="Camas F.M."/>
            <person name="Trimble W."/>
            <person name="Meyer F."/>
            <person name="Guglielmini J."/>
            <person name="Rocha E.P."/>
            <person name="Polz M.F."/>
        </authorList>
    </citation>
    <scope>NUCLEOTIDE SEQUENCE</scope>
    <source>
        <strain evidence="3">FF_351</strain>
    </source>
</reference>